<evidence type="ECO:0000313" key="3">
    <source>
        <dbReference type="EMBL" id="KAI5402292.1"/>
    </source>
</evidence>
<evidence type="ECO:0000259" key="2">
    <source>
        <dbReference type="PROSITE" id="PS50011"/>
    </source>
</evidence>
<dbReference type="GO" id="GO:0005524">
    <property type="term" value="F:ATP binding"/>
    <property type="evidence" value="ECO:0007669"/>
    <property type="project" value="InterPro"/>
</dbReference>
<dbReference type="InterPro" id="IPR046958">
    <property type="entry name" value="RBK1/2/STUNTED"/>
</dbReference>
<protein>
    <recommendedName>
        <fullName evidence="2">Protein kinase domain-containing protein</fullName>
    </recommendedName>
</protein>
<evidence type="ECO:0000313" key="4">
    <source>
        <dbReference type="Proteomes" id="UP001058974"/>
    </source>
</evidence>
<dbReference type="AlphaFoldDB" id="A0A9D5A8X1"/>
<dbReference type="PANTHER" id="PTHR47987:SF11">
    <property type="entry name" value="RECEPTOR-LIKE CYTOSOLIC SERINE_THREONINE-PROTEIN KINASE RBK1 ISOFORM X1"/>
    <property type="match status" value="1"/>
</dbReference>
<dbReference type="Gene3D" id="3.30.200.20">
    <property type="entry name" value="Phosphorylase Kinase, domain 1"/>
    <property type="match status" value="1"/>
</dbReference>
<dbReference type="InterPro" id="IPR011009">
    <property type="entry name" value="Kinase-like_dom_sf"/>
</dbReference>
<dbReference type="EMBL" id="JAMSHJ010000005">
    <property type="protein sequence ID" value="KAI5402292.1"/>
    <property type="molecule type" value="Genomic_DNA"/>
</dbReference>
<comment type="caution">
    <text evidence="3">The sequence shown here is derived from an EMBL/GenBank/DDBJ whole genome shotgun (WGS) entry which is preliminary data.</text>
</comment>
<dbReference type="Gene3D" id="1.10.510.10">
    <property type="entry name" value="Transferase(Phosphotransferase) domain 1"/>
    <property type="match status" value="1"/>
</dbReference>
<reference evidence="3 4" key="1">
    <citation type="journal article" date="2022" name="Nat. Genet.">
        <title>Improved pea reference genome and pan-genome highlight genomic features and evolutionary characteristics.</title>
        <authorList>
            <person name="Yang T."/>
            <person name="Liu R."/>
            <person name="Luo Y."/>
            <person name="Hu S."/>
            <person name="Wang D."/>
            <person name="Wang C."/>
            <person name="Pandey M.K."/>
            <person name="Ge S."/>
            <person name="Xu Q."/>
            <person name="Li N."/>
            <person name="Li G."/>
            <person name="Huang Y."/>
            <person name="Saxena R.K."/>
            <person name="Ji Y."/>
            <person name="Li M."/>
            <person name="Yan X."/>
            <person name="He Y."/>
            <person name="Liu Y."/>
            <person name="Wang X."/>
            <person name="Xiang C."/>
            <person name="Varshney R.K."/>
            <person name="Ding H."/>
            <person name="Gao S."/>
            <person name="Zong X."/>
        </authorList>
    </citation>
    <scope>NUCLEOTIDE SEQUENCE [LARGE SCALE GENOMIC DNA]</scope>
    <source>
        <strain evidence="3 4">cv. Zhongwan 6</strain>
    </source>
</reference>
<dbReference type="FunFam" id="1.10.510.10:FF:000284">
    <property type="entry name" value="Putative receptor-like serine/threonine-protein kinase"/>
    <property type="match status" value="1"/>
</dbReference>
<dbReference type="Proteomes" id="UP001058974">
    <property type="component" value="Chromosome 5"/>
</dbReference>
<evidence type="ECO:0000256" key="1">
    <source>
        <dbReference type="SAM" id="MobiDB-lite"/>
    </source>
</evidence>
<dbReference type="SMART" id="SM00220">
    <property type="entry name" value="S_TKc"/>
    <property type="match status" value="1"/>
</dbReference>
<feature type="domain" description="Protein kinase" evidence="2">
    <location>
        <begin position="117"/>
        <end position="381"/>
    </location>
</feature>
<keyword evidence="4" id="KW-1185">Reference proteome</keyword>
<dbReference type="Pfam" id="PF00069">
    <property type="entry name" value="Pkinase"/>
    <property type="match status" value="1"/>
</dbReference>
<dbReference type="PANTHER" id="PTHR47987">
    <property type="entry name" value="OS08G0249100 PROTEIN"/>
    <property type="match status" value="1"/>
</dbReference>
<name>A0A9D5A8X1_PEA</name>
<feature type="region of interest" description="Disordered" evidence="1">
    <location>
        <begin position="30"/>
        <end position="54"/>
    </location>
</feature>
<dbReference type="FunFam" id="3.30.200.20:FF:000268">
    <property type="entry name" value="probable receptor-like serine/threonine-protein kinase At5g57670"/>
    <property type="match status" value="1"/>
</dbReference>
<dbReference type="InterPro" id="IPR000719">
    <property type="entry name" value="Prot_kinase_dom"/>
</dbReference>
<proteinExistence type="predicted"/>
<accession>A0A9D5A8X1</accession>
<dbReference type="PROSITE" id="PS00108">
    <property type="entry name" value="PROTEIN_KINASE_ST"/>
    <property type="match status" value="1"/>
</dbReference>
<dbReference type="OrthoDB" id="654677at2759"/>
<dbReference type="PROSITE" id="PS50011">
    <property type="entry name" value="PROTEIN_KINASE_DOM"/>
    <property type="match status" value="1"/>
</dbReference>
<dbReference type="SUPFAM" id="SSF56112">
    <property type="entry name" value="Protein kinase-like (PK-like)"/>
    <property type="match status" value="1"/>
</dbReference>
<dbReference type="Gramene" id="Psat05G0005900-T1">
    <property type="protein sequence ID" value="KAI5402292.1"/>
    <property type="gene ID" value="KIW84_050059"/>
</dbReference>
<dbReference type="GO" id="GO:0004672">
    <property type="term" value="F:protein kinase activity"/>
    <property type="evidence" value="ECO:0007669"/>
    <property type="project" value="InterPro"/>
</dbReference>
<gene>
    <name evidence="3" type="ORF">KIW84_050059</name>
</gene>
<dbReference type="InterPro" id="IPR008271">
    <property type="entry name" value="Ser/Thr_kinase_AS"/>
</dbReference>
<organism evidence="3 4">
    <name type="scientific">Pisum sativum</name>
    <name type="common">Garden pea</name>
    <name type="synonym">Lathyrus oleraceus</name>
    <dbReference type="NCBI Taxonomy" id="3888"/>
    <lineage>
        <taxon>Eukaryota</taxon>
        <taxon>Viridiplantae</taxon>
        <taxon>Streptophyta</taxon>
        <taxon>Embryophyta</taxon>
        <taxon>Tracheophyta</taxon>
        <taxon>Spermatophyta</taxon>
        <taxon>Magnoliopsida</taxon>
        <taxon>eudicotyledons</taxon>
        <taxon>Gunneridae</taxon>
        <taxon>Pentapetalae</taxon>
        <taxon>rosids</taxon>
        <taxon>fabids</taxon>
        <taxon>Fabales</taxon>
        <taxon>Fabaceae</taxon>
        <taxon>Papilionoideae</taxon>
        <taxon>50 kb inversion clade</taxon>
        <taxon>NPAAA clade</taxon>
        <taxon>Hologalegina</taxon>
        <taxon>IRL clade</taxon>
        <taxon>Fabeae</taxon>
        <taxon>Lathyrus</taxon>
    </lineage>
</organism>
<sequence>MIMIGDVTEDPRVSLLSAMVQSAFEDNLENKKSRIQQDNMKVSSRSSSSSSQKLGWPLLRHRPHTDTSRDMSVVQWVMNLPDRSSSQIEDKSSNNVNTFNNCKRFKFEILNSCTRRFSEENVIGIGGSNRVYRGTLPNGNKVAVKVMQSQKQAFKDFALEVEIVSALNHIAVARLLGICIENGSLISVYDYFPQGTLHQNLRGKSKDGSILPWEVRLKVAVGIAEALNYLHNQISKPVIHRDVKSSNILLSRGFEPKLCDFGLAMWGPTTSSFTMQNDVVGTFGYLAPEYFMYGKVSDKIDVYAFGVVLLELISGREPIYSKTCKGRQSLVSWAKPILESGDVKRLMDRKLQGKFDVEQMNRMVLAASLCITRAARLRPTMSKIVNILKGCDEKDVNLFKSQEIDRDHSENHENVDDEVYPNSNADLHLNLAFLV</sequence>